<feature type="transmembrane region" description="Helical" evidence="1">
    <location>
        <begin position="73"/>
        <end position="97"/>
    </location>
</feature>
<keyword evidence="1" id="KW-0812">Transmembrane</keyword>
<dbReference type="Proteomes" id="UP000694727">
    <property type="component" value="Unplaced"/>
</dbReference>
<evidence type="ECO:0000313" key="2">
    <source>
        <dbReference type="Ensembl" id="ENSSSCP00025000597.1"/>
    </source>
</evidence>
<proteinExistence type="predicted"/>
<evidence type="ECO:0000256" key="1">
    <source>
        <dbReference type="SAM" id="Phobius"/>
    </source>
</evidence>
<organism evidence="2 3">
    <name type="scientific">Sus scrofa</name>
    <name type="common">Pig</name>
    <dbReference type="NCBI Taxonomy" id="9823"/>
    <lineage>
        <taxon>Eukaryota</taxon>
        <taxon>Metazoa</taxon>
        <taxon>Chordata</taxon>
        <taxon>Craniata</taxon>
        <taxon>Vertebrata</taxon>
        <taxon>Euteleostomi</taxon>
        <taxon>Mammalia</taxon>
        <taxon>Eutheria</taxon>
        <taxon>Laurasiatheria</taxon>
        <taxon>Artiodactyla</taxon>
        <taxon>Suina</taxon>
        <taxon>Suidae</taxon>
        <taxon>Sus</taxon>
    </lineage>
</organism>
<dbReference type="Ensembl" id="ENSSSCT00025001892.1">
    <property type="protein sequence ID" value="ENSSSCP00025000597.1"/>
    <property type="gene ID" value="ENSSSCG00025001497.1"/>
</dbReference>
<protein>
    <submittedName>
        <fullName evidence="2">Uncharacterized protein</fullName>
    </submittedName>
</protein>
<keyword evidence="1" id="KW-0472">Membrane</keyword>
<reference evidence="2" key="1">
    <citation type="submission" date="2025-08" db="UniProtKB">
        <authorList>
            <consortium name="Ensembl"/>
        </authorList>
    </citation>
    <scope>IDENTIFICATION</scope>
</reference>
<keyword evidence="1" id="KW-1133">Transmembrane helix</keyword>
<evidence type="ECO:0000313" key="3">
    <source>
        <dbReference type="Proteomes" id="UP000694727"/>
    </source>
</evidence>
<sequence length="168" mass="19195">MDIGVHVSFSRKVLSGYMPKSGIAGSYGSSIFSFLRYLHTVFHSDCNNLHSHQQCKRVPFSPHPLQHLLFVDLLIKAILTGVRWYLIVVLICISLIISDVELFFLVLFGYVNIFFGEMSIQVFCPTAKETVKNIKRQPTEWEKIVSNDATDKGLISKIYKQRETNNPI</sequence>
<accession>A0A8D0UFU7</accession>
<dbReference type="AlphaFoldDB" id="A0A8D0UFU7"/>
<name>A0A8D0UFU7_PIG</name>